<comment type="caution">
    <text evidence="8">The sequence shown here is derived from an EMBL/GenBank/DDBJ whole genome shotgun (WGS) entry which is preliminary data.</text>
</comment>
<dbReference type="InterPro" id="IPR002915">
    <property type="entry name" value="DeoC/FbaB/LacD_aldolase"/>
</dbReference>
<dbReference type="Gene3D" id="3.20.20.70">
    <property type="entry name" value="Aldolase class I"/>
    <property type="match status" value="1"/>
</dbReference>
<dbReference type="AlphaFoldDB" id="A0A1G1ZWR4"/>
<dbReference type="GO" id="GO:0005737">
    <property type="term" value="C:cytoplasm"/>
    <property type="evidence" value="ECO:0007669"/>
    <property type="project" value="InterPro"/>
</dbReference>
<comment type="catalytic activity">
    <reaction evidence="6">
        <text>2-deoxy-D-ribose 5-phosphate = D-glyceraldehyde 3-phosphate + acetaldehyde</text>
        <dbReference type="Rhea" id="RHEA:12821"/>
        <dbReference type="ChEBI" id="CHEBI:15343"/>
        <dbReference type="ChEBI" id="CHEBI:59776"/>
        <dbReference type="ChEBI" id="CHEBI:62877"/>
        <dbReference type="EC" id="4.1.2.4"/>
    </reaction>
</comment>
<dbReference type="SUPFAM" id="SSF51569">
    <property type="entry name" value="Aldolase"/>
    <property type="match status" value="1"/>
</dbReference>
<evidence type="ECO:0000256" key="7">
    <source>
        <dbReference type="NCBIfam" id="TIGR00126"/>
    </source>
</evidence>
<dbReference type="Pfam" id="PF01791">
    <property type="entry name" value="DeoC"/>
    <property type="match status" value="1"/>
</dbReference>
<comment type="similarity">
    <text evidence="2">Belongs to the DeoC/FbaB aldolase family. DeoC type 2 subfamily.</text>
</comment>
<evidence type="ECO:0000313" key="8">
    <source>
        <dbReference type="EMBL" id="OGY68220.1"/>
    </source>
</evidence>
<dbReference type="PANTHER" id="PTHR10889">
    <property type="entry name" value="DEOXYRIBOSE-PHOSPHATE ALDOLASE"/>
    <property type="match status" value="1"/>
</dbReference>
<evidence type="ECO:0000256" key="1">
    <source>
        <dbReference type="ARBA" id="ARBA00004816"/>
    </source>
</evidence>
<dbReference type="InterPro" id="IPR011343">
    <property type="entry name" value="DeoC"/>
</dbReference>
<dbReference type="PANTHER" id="PTHR10889:SF3">
    <property type="entry name" value="DEOXYRIBOSE-PHOSPHATE ALDOLASE"/>
    <property type="match status" value="1"/>
</dbReference>
<accession>A0A1G1ZWR4</accession>
<dbReference type="InterPro" id="IPR013785">
    <property type="entry name" value="Aldolase_TIM"/>
</dbReference>
<dbReference type="NCBIfam" id="TIGR00126">
    <property type="entry name" value="deoC"/>
    <property type="match status" value="1"/>
</dbReference>
<evidence type="ECO:0000256" key="2">
    <source>
        <dbReference type="ARBA" id="ARBA00009473"/>
    </source>
</evidence>
<keyword evidence="5" id="KW-0704">Schiff base</keyword>
<comment type="pathway">
    <text evidence="1">Carbohydrate degradation; 2-deoxy-D-ribose 1-phosphate degradation; D-glyceraldehyde 3-phosphate and acetaldehyde from 2-deoxy-alpha-D-ribose 1-phosphate: step 2/2.</text>
</comment>
<dbReference type="GO" id="GO:0009264">
    <property type="term" value="P:deoxyribonucleotide catabolic process"/>
    <property type="evidence" value="ECO:0007669"/>
    <property type="project" value="UniProtKB-UniRule"/>
</dbReference>
<evidence type="ECO:0000313" key="9">
    <source>
        <dbReference type="Proteomes" id="UP000177690"/>
    </source>
</evidence>
<dbReference type="Proteomes" id="UP000177690">
    <property type="component" value="Unassembled WGS sequence"/>
</dbReference>
<name>A0A1G1ZWR4_9BACT</name>
<dbReference type="GO" id="GO:0016052">
    <property type="term" value="P:carbohydrate catabolic process"/>
    <property type="evidence" value="ECO:0007669"/>
    <property type="project" value="TreeGrafter"/>
</dbReference>
<evidence type="ECO:0000256" key="5">
    <source>
        <dbReference type="ARBA" id="ARBA00023270"/>
    </source>
</evidence>
<dbReference type="GO" id="GO:0004139">
    <property type="term" value="F:deoxyribose-phosphate aldolase activity"/>
    <property type="evidence" value="ECO:0007669"/>
    <property type="project" value="UniProtKB-UniRule"/>
</dbReference>
<proteinExistence type="inferred from homology"/>
<evidence type="ECO:0000256" key="3">
    <source>
        <dbReference type="ARBA" id="ARBA00012515"/>
    </source>
</evidence>
<gene>
    <name evidence="8" type="ORF">A3I24_02210</name>
</gene>
<dbReference type="SMART" id="SM01133">
    <property type="entry name" value="DeoC"/>
    <property type="match status" value="1"/>
</dbReference>
<reference evidence="8 9" key="1">
    <citation type="journal article" date="2016" name="Nat. Commun.">
        <title>Thousands of microbial genomes shed light on interconnected biogeochemical processes in an aquifer system.</title>
        <authorList>
            <person name="Anantharaman K."/>
            <person name="Brown C.T."/>
            <person name="Hug L.A."/>
            <person name="Sharon I."/>
            <person name="Castelle C.J."/>
            <person name="Probst A.J."/>
            <person name="Thomas B.C."/>
            <person name="Singh A."/>
            <person name="Wilkins M.J."/>
            <person name="Karaoz U."/>
            <person name="Brodie E.L."/>
            <person name="Williams K.H."/>
            <person name="Hubbard S.S."/>
            <person name="Banfield J.F."/>
        </authorList>
    </citation>
    <scope>NUCLEOTIDE SEQUENCE [LARGE SCALE GENOMIC DNA]</scope>
</reference>
<dbReference type="PIRSF" id="PIRSF001357">
    <property type="entry name" value="DeoC"/>
    <property type="match status" value="1"/>
</dbReference>
<dbReference type="EMBL" id="MHJL01000004">
    <property type="protein sequence ID" value="OGY68220.1"/>
    <property type="molecule type" value="Genomic_DNA"/>
</dbReference>
<keyword evidence="4" id="KW-0456">Lyase</keyword>
<dbReference type="CDD" id="cd00959">
    <property type="entry name" value="DeoC"/>
    <property type="match status" value="1"/>
</dbReference>
<protein>
    <recommendedName>
        <fullName evidence="3 7">Deoxyribose-phosphate aldolase</fullName>
        <ecNumber evidence="3 7">4.1.2.4</ecNumber>
    </recommendedName>
</protein>
<organism evidence="8 9">
    <name type="scientific">Candidatus Harrisonbacteria bacterium RIFCSPLOWO2_02_FULL_41_13b</name>
    <dbReference type="NCBI Taxonomy" id="1798409"/>
    <lineage>
        <taxon>Bacteria</taxon>
        <taxon>Candidatus Harrisoniibacteriota</taxon>
    </lineage>
</organism>
<sequence length="318" mass="34908">MVVNNPIDFDLGLVNDIRINRSAVEVRVQTLGTRRTFKVEAQAAAYLRVIQCIDDTTLLGSDTPGCVERLCAKALNPVSREILEKLGIPDFSLTVGAVCVYPAMVKTAISFLGGRIPVALVATGFPAGQLPTFLKIREIEYAIECGAKEIDVVISRGLALQGKWRKVYEEIRIFREVCGDKAKMKTILGVGDLKTLENVAKAAVVAIMAGSDFIKTSTGFEPTNATLEAGLVMVRQIRGFFQLPFPRNKIVGFKPAGGIKTAKDAMLWLILMLEELGEDWAKPDFFRIGASSLLNDLERQLYHLATGRYSAEHHHPMG</sequence>
<evidence type="ECO:0000256" key="6">
    <source>
        <dbReference type="ARBA" id="ARBA00048791"/>
    </source>
</evidence>
<dbReference type="STRING" id="1798409.A3I24_02210"/>
<dbReference type="EC" id="4.1.2.4" evidence="3 7"/>
<evidence type="ECO:0000256" key="4">
    <source>
        <dbReference type="ARBA" id="ARBA00023239"/>
    </source>
</evidence>